<dbReference type="EMBL" id="JABMIG020000176">
    <property type="protein sequence ID" value="KAL3787354.1"/>
    <property type="molecule type" value="Genomic_DNA"/>
</dbReference>
<dbReference type="Gene3D" id="1.20.5.190">
    <property type="match status" value="1"/>
</dbReference>
<dbReference type="Proteomes" id="UP001516023">
    <property type="component" value="Unassembled WGS sequence"/>
</dbReference>
<keyword evidence="4" id="KW-1185">Reference proteome</keyword>
<feature type="compositionally biased region" description="Polar residues" evidence="2">
    <location>
        <begin position="448"/>
        <end position="461"/>
    </location>
</feature>
<evidence type="ECO:0000256" key="2">
    <source>
        <dbReference type="SAM" id="MobiDB-lite"/>
    </source>
</evidence>
<evidence type="ECO:0000313" key="3">
    <source>
        <dbReference type="EMBL" id="KAL3787354.1"/>
    </source>
</evidence>
<dbReference type="InterPro" id="IPR000048">
    <property type="entry name" value="IQ_motif_EF-hand-BS"/>
</dbReference>
<feature type="compositionally biased region" description="Basic and acidic residues" evidence="2">
    <location>
        <begin position="284"/>
        <end position="302"/>
    </location>
</feature>
<feature type="region of interest" description="Disordered" evidence="2">
    <location>
        <begin position="328"/>
        <end position="489"/>
    </location>
</feature>
<evidence type="ECO:0000313" key="4">
    <source>
        <dbReference type="Proteomes" id="UP001516023"/>
    </source>
</evidence>
<keyword evidence="1" id="KW-0175">Coiled coil</keyword>
<dbReference type="PROSITE" id="PS50096">
    <property type="entry name" value="IQ"/>
    <property type="match status" value="3"/>
</dbReference>
<accession>A0ABD3PI39</accession>
<feature type="coiled-coil region" evidence="1">
    <location>
        <begin position="62"/>
        <end position="103"/>
    </location>
</feature>
<evidence type="ECO:0000256" key="1">
    <source>
        <dbReference type="SAM" id="Coils"/>
    </source>
</evidence>
<gene>
    <name evidence="3" type="ORF">HJC23_004379</name>
</gene>
<dbReference type="AlphaFoldDB" id="A0ABD3PI39"/>
<comment type="caution">
    <text evidence="3">The sequence shown here is derived from an EMBL/GenBank/DDBJ whole genome shotgun (WGS) entry which is preliminary data.</text>
</comment>
<feature type="compositionally biased region" description="Basic and acidic residues" evidence="2">
    <location>
        <begin position="392"/>
        <end position="415"/>
    </location>
</feature>
<feature type="compositionally biased region" description="Basic residues" evidence="2">
    <location>
        <begin position="468"/>
        <end position="479"/>
    </location>
</feature>
<sequence length="548" mass="62915">MNSAMAINTSLNSSMESMLNEARLINSDIGRHSVKCNFSTRLSGRFYQNASLERHTARKSRLVEMQAKKRRLERELRVEEQRVKLLEARLNQTERAREDAHKIIITITRGLGAFQALVRRNQAVTRFRDMRHKSRMMKFVALFLQSHYRGWKGRSLVDSIRYQRRQILIHESAIAIQSEMRRRIQRRQYIDLLSRQKRISNQSATAIQAMLRGNMTRQMYLQERNRQQSAALKIQRVYRGMIGRAKCHRLRQILQRQQEKPKRVPLHMRRYSTYGSNAPRNSTKKRDVTARRRSKASADDMSRLLKMNIEPDENDSVATTLTSLTHTTDISRTGVNRGKISDRTNRATSKTSCPSTHRVSASFSKQKSRAETKSKLSTRSVASEANLSKCNDGAKMKDKQNRAHARNINDTDERRKGARAGSVEESTSHGPTFAEGRHSRPPFRSSLEKQTGGTPTVSCANARQDCRNKHKNQHGRKRGSRESQNETKVAAVLQSEIKTPREETKTPLTITREASLIVEEVLGRTIMTHSIVTSTFDDAFSENEDDLE</sequence>
<protein>
    <submittedName>
        <fullName evidence="3">Uncharacterized protein</fullName>
    </submittedName>
</protein>
<reference evidence="3 4" key="1">
    <citation type="journal article" date="2020" name="G3 (Bethesda)">
        <title>Improved Reference Genome for Cyclotella cryptica CCMP332, a Model for Cell Wall Morphogenesis, Salinity Adaptation, and Lipid Production in Diatoms (Bacillariophyta).</title>
        <authorList>
            <person name="Roberts W.R."/>
            <person name="Downey K.M."/>
            <person name="Ruck E.C."/>
            <person name="Traller J.C."/>
            <person name="Alverson A.J."/>
        </authorList>
    </citation>
    <scope>NUCLEOTIDE SEQUENCE [LARGE SCALE GENOMIC DNA]</scope>
    <source>
        <strain evidence="3 4">CCMP332</strain>
    </source>
</reference>
<dbReference type="Pfam" id="PF00612">
    <property type="entry name" value="IQ"/>
    <property type="match status" value="2"/>
</dbReference>
<organism evidence="3 4">
    <name type="scientific">Cyclotella cryptica</name>
    <dbReference type="NCBI Taxonomy" id="29204"/>
    <lineage>
        <taxon>Eukaryota</taxon>
        <taxon>Sar</taxon>
        <taxon>Stramenopiles</taxon>
        <taxon>Ochrophyta</taxon>
        <taxon>Bacillariophyta</taxon>
        <taxon>Coscinodiscophyceae</taxon>
        <taxon>Thalassiosirophycidae</taxon>
        <taxon>Stephanodiscales</taxon>
        <taxon>Stephanodiscaceae</taxon>
        <taxon>Cyclotella</taxon>
    </lineage>
</organism>
<name>A0ABD3PI39_9STRA</name>
<feature type="region of interest" description="Disordered" evidence="2">
    <location>
        <begin position="256"/>
        <end position="302"/>
    </location>
</feature>
<dbReference type="SMART" id="SM00015">
    <property type="entry name" value="IQ"/>
    <property type="match status" value="4"/>
</dbReference>
<feature type="compositionally biased region" description="Polar residues" evidence="2">
    <location>
        <begin position="375"/>
        <end position="389"/>
    </location>
</feature>
<feature type="compositionally biased region" description="Polar residues" evidence="2">
    <location>
        <begin position="346"/>
        <end position="365"/>
    </location>
</feature>
<proteinExistence type="predicted"/>